<evidence type="ECO:0000313" key="2">
    <source>
        <dbReference type="EMBL" id="MDO1535516.1"/>
    </source>
</evidence>
<protein>
    <recommendedName>
        <fullName evidence="4">DUF2628 domain-containing protein</fullName>
    </recommendedName>
</protein>
<comment type="caution">
    <text evidence="2">The sequence shown here is derived from an EMBL/GenBank/DDBJ whole genome shotgun (WGS) entry which is preliminary data.</text>
</comment>
<organism evidence="2 3">
    <name type="scientific">Variovorax ginsengisoli</name>
    <dbReference type="NCBI Taxonomy" id="363844"/>
    <lineage>
        <taxon>Bacteria</taxon>
        <taxon>Pseudomonadati</taxon>
        <taxon>Pseudomonadota</taxon>
        <taxon>Betaproteobacteria</taxon>
        <taxon>Burkholderiales</taxon>
        <taxon>Comamonadaceae</taxon>
        <taxon>Variovorax</taxon>
    </lineage>
</organism>
<keyword evidence="1" id="KW-0472">Membrane</keyword>
<dbReference type="EMBL" id="JAUKVY010000020">
    <property type="protein sequence ID" value="MDO1535516.1"/>
    <property type="molecule type" value="Genomic_DNA"/>
</dbReference>
<name>A0ABT8S9D3_9BURK</name>
<feature type="transmembrane region" description="Helical" evidence="1">
    <location>
        <begin position="54"/>
        <end position="73"/>
    </location>
</feature>
<keyword evidence="1" id="KW-1133">Transmembrane helix</keyword>
<proteinExistence type="predicted"/>
<keyword evidence="1" id="KW-0812">Transmembrane</keyword>
<sequence length="116" mass="12947">MAMSQPEPRPASVWNRFWSPKSFLERFPPEASDEEAEAIAQRNDLWLKTYMDMYILRWGALWAASVVVALLLLEAGGLLFALALVVNLAALVGLAGMIATYRRAARAVVDRIGKRK</sequence>
<reference evidence="2" key="1">
    <citation type="submission" date="2023-06" db="EMBL/GenBank/DDBJ databases">
        <authorList>
            <person name="Jiang Y."/>
            <person name="Liu Q."/>
        </authorList>
    </citation>
    <scope>NUCLEOTIDE SEQUENCE</scope>
    <source>
        <strain evidence="2">CGMCC 1.12090</strain>
    </source>
</reference>
<dbReference type="Proteomes" id="UP001169027">
    <property type="component" value="Unassembled WGS sequence"/>
</dbReference>
<feature type="transmembrane region" description="Helical" evidence="1">
    <location>
        <begin position="79"/>
        <end position="101"/>
    </location>
</feature>
<evidence type="ECO:0008006" key="4">
    <source>
        <dbReference type="Google" id="ProtNLM"/>
    </source>
</evidence>
<evidence type="ECO:0000256" key="1">
    <source>
        <dbReference type="SAM" id="Phobius"/>
    </source>
</evidence>
<dbReference type="RefSeq" id="WP_301813246.1">
    <property type="nucleotide sequence ID" value="NZ_JAUJZH010000020.1"/>
</dbReference>
<keyword evidence="3" id="KW-1185">Reference proteome</keyword>
<accession>A0ABT8S9D3</accession>
<evidence type="ECO:0000313" key="3">
    <source>
        <dbReference type="Proteomes" id="UP001169027"/>
    </source>
</evidence>
<gene>
    <name evidence="2" type="ORF">Q2T77_24835</name>
</gene>